<dbReference type="Proteomes" id="UP000075809">
    <property type="component" value="Unassembled WGS sequence"/>
</dbReference>
<dbReference type="EMBL" id="KQ982857">
    <property type="protein sequence ID" value="KYQ49807.1"/>
    <property type="molecule type" value="Genomic_DNA"/>
</dbReference>
<proteinExistence type="predicted"/>
<protein>
    <recommendedName>
        <fullName evidence="3">hAT-like transposase RNase-H fold domain-containing protein</fullName>
    </recommendedName>
</protein>
<evidence type="ECO:0000313" key="1">
    <source>
        <dbReference type="EMBL" id="KYQ49807.1"/>
    </source>
</evidence>
<gene>
    <name evidence="1" type="ORF">ALC60_11113</name>
</gene>
<evidence type="ECO:0000313" key="2">
    <source>
        <dbReference type="Proteomes" id="UP000075809"/>
    </source>
</evidence>
<sequence>LDDLVVNWMCIKYLPFNFFEDDATQYFFKSTLLGGDKYATLPMVIVGFNMLLDSIEKQISELDRKIGRNEIDECLLTAFQAGRDKMLKHYSKTNWIYCASMILDPRHKIETFDLTSWSKEIKAESIKQFLEYYKSYYNEKQNDNNNCTKTIETDDDIHIDSLYTE</sequence>
<feature type="non-terminal residue" evidence="1">
    <location>
        <position position="1"/>
    </location>
</feature>
<keyword evidence="2" id="KW-1185">Reference proteome</keyword>
<name>A0A151WPR6_9HYME</name>
<reference evidence="1 2" key="1">
    <citation type="submission" date="2015-09" db="EMBL/GenBank/DDBJ databases">
        <title>Trachymyrmex zeteki WGS genome.</title>
        <authorList>
            <person name="Nygaard S."/>
            <person name="Hu H."/>
            <person name="Boomsma J."/>
            <person name="Zhang G."/>
        </authorList>
    </citation>
    <scope>NUCLEOTIDE SEQUENCE [LARGE SCALE GENOMIC DNA]</scope>
    <source>
        <strain evidence="1">Tzet28-1</strain>
        <tissue evidence="1">Whole body</tissue>
    </source>
</reference>
<dbReference type="AlphaFoldDB" id="A0A151WPR6"/>
<organism evidence="1 2">
    <name type="scientific">Mycetomoellerius zeteki</name>
    <dbReference type="NCBI Taxonomy" id="64791"/>
    <lineage>
        <taxon>Eukaryota</taxon>
        <taxon>Metazoa</taxon>
        <taxon>Ecdysozoa</taxon>
        <taxon>Arthropoda</taxon>
        <taxon>Hexapoda</taxon>
        <taxon>Insecta</taxon>
        <taxon>Pterygota</taxon>
        <taxon>Neoptera</taxon>
        <taxon>Endopterygota</taxon>
        <taxon>Hymenoptera</taxon>
        <taxon>Apocrita</taxon>
        <taxon>Aculeata</taxon>
        <taxon>Formicoidea</taxon>
        <taxon>Formicidae</taxon>
        <taxon>Myrmicinae</taxon>
        <taxon>Mycetomoellerius</taxon>
    </lineage>
</organism>
<evidence type="ECO:0008006" key="3">
    <source>
        <dbReference type="Google" id="ProtNLM"/>
    </source>
</evidence>
<accession>A0A151WPR6</accession>